<proteinExistence type="predicted"/>
<name>A0ABN9STJ0_9DINO</name>
<dbReference type="EMBL" id="CAUYUJ010013180">
    <property type="protein sequence ID" value="CAK0835757.1"/>
    <property type="molecule type" value="Genomic_DNA"/>
</dbReference>
<accession>A0ABN9STJ0</accession>
<gene>
    <name evidence="1" type="ORF">PCOR1329_LOCUS32466</name>
</gene>
<reference evidence="1" key="1">
    <citation type="submission" date="2023-10" db="EMBL/GenBank/DDBJ databases">
        <authorList>
            <person name="Chen Y."/>
            <person name="Shah S."/>
            <person name="Dougan E. K."/>
            <person name="Thang M."/>
            <person name="Chan C."/>
        </authorList>
    </citation>
    <scope>NUCLEOTIDE SEQUENCE [LARGE SCALE GENOMIC DNA]</scope>
</reference>
<sequence length="177" mass="19503">MLRNQRDQMHASHGDGGILAFDAYIYLLKAFAATVPEDALSSFQAICLGLFVVKLGLHEQVLSLGLSTAKEPTGLILFECFLRFCGVYFANQWNSNQKMKNYRFSALDLSAGKLAVRSSSGSTPEAYFVTDEVYTLQTRTEERMNVAASMKPKLIHDAAHVALVSKLSVANGELRYG</sequence>
<dbReference type="Proteomes" id="UP001189429">
    <property type="component" value="Unassembled WGS sequence"/>
</dbReference>
<comment type="caution">
    <text evidence="1">The sequence shown here is derived from an EMBL/GenBank/DDBJ whole genome shotgun (WGS) entry which is preliminary data.</text>
</comment>
<evidence type="ECO:0000313" key="1">
    <source>
        <dbReference type="EMBL" id="CAK0835757.1"/>
    </source>
</evidence>
<evidence type="ECO:0000313" key="2">
    <source>
        <dbReference type="Proteomes" id="UP001189429"/>
    </source>
</evidence>
<organism evidence="1 2">
    <name type="scientific">Prorocentrum cordatum</name>
    <dbReference type="NCBI Taxonomy" id="2364126"/>
    <lineage>
        <taxon>Eukaryota</taxon>
        <taxon>Sar</taxon>
        <taxon>Alveolata</taxon>
        <taxon>Dinophyceae</taxon>
        <taxon>Prorocentrales</taxon>
        <taxon>Prorocentraceae</taxon>
        <taxon>Prorocentrum</taxon>
    </lineage>
</organism>
<keyword evidence="2" id="KW-1185">Reference proteome</keyword>
<protein>
    <submittedName>
        <fullName evidence="1">Uncharacterized protein</fullName>
    </submittedName>
</protein>